<proteinExistence type="predicted"/>
<feature type="domain" description="Beta-lactamase hydrolase-like protein phosphatase-like" evidence="1">
    <location>
        <begin position="3"/>
        <end position="111"/>
    </location>
</feature>
<reference evidence="2 3" key="1">
    <citation type="submission" date="2016-10" db="EMBL/GenBank/DDBJ databases">
        <authorList>
            <person name="Varghese N."/>
            <person name="Submissions S."/>
        </authorList>
    </citation>
    <scope>NUCLEOTIDE SEQUENCE [LARGE SCALE GENOMIC DNA]</scope>
    <source>
        <strain evidence="2 3">DSM 21822</strain>
    </source>
</reference>
<dbReference type="SUPFAM" id="SSF52799">
    <property type="entry name" value="(Phosphotyrosine protein) phosphatases II"/>
    <property type="match status" value="1"/>
</dbReference>
<dbReference type="GO" id="GO:0016787">
    <property type="term" value="F:hydrolase activity"/>
    <property type="evidence" value="ECO:0007669"/>
    <property type="project" value="InterPro"/>
</dbReference>
<dbReference type="InterPro" id="IPR029021">
    <property type="entry name" value="Prot-tyrosine_phosphatase-like"/>
</dbReference>
<dbReference type="EMBL" id="FOSL01000009">
    <property type="protein sequence ID" value="SFK61916.1"/>
    <property type="molecule type" value="Genomic_DNA"/>
</dbReference>
<organism evidence="2 3">
    <name type="scientific">Neomesorhizobium albiziae</name>
    <dbReference type="NCBI Taxonomy" id="335020"/>
    <lineage>
        <taxon>Bacteria</taxon>
        <taxon>Pseudomonadati</taxon>
        <taxon>Pseudomonadota</taxon>
        <taxon>Alphaproteobacteria</taxon>
        <taxon>Hyphomicrobiales</taxon>
        <taxon>Phyllobacteriaceae</taxon>
        <taxon>Neomesorhizobium</taxon>
    </lineage>
</organism>
<dbReference type="InterPro" id="IPR005939">
    <property type="entry name" value="BLH_phosphatase-like"/>
</dbReference>
<dbReference type="Pfam" id="PF04273">
    <property type="entry name" value="BLH_phosphatase"/>
    <property type="match status" value="1"/>
</dbReference>
<evidence type="ECO:0000313" key="3">
    <source>
        <dbReference type="Proteomes" id="UP000323300"/>
    </source>
</evidence>
<name>A0A1I4B245_9HYPH</name>
<dbReference type="Gene3D" id="3.90.190.10">
    <property type="entry name" value="Protein tyrosine phosphatase superfamily"/>
    <property type="match status" value="1"/>
</dbReference>
<dbReference type="AlphaFoldDB" id="A0A1I4B245"/>
<dbReference type="CDD" id="cd14503">
    <property type="entry name" value="PTP-bact"/>
    <property type="match status" value="1"/>
</dbReference>
<dbReference type="NCBIfam" id="TIGR01244">
    <property type="entry name" value="TIGR01244 family sulfur transferase"/>
    <property type="match status" value="1"/>
</dbReference>
<dbReference type="RefSeq" id="WP_149761113.1">
    <property type="nucleotide sequence ID" value="NZ_BSPE01000078.1"/>
</dbReference>
<dbReference type="Proteomes" id="UP000323300">
    <property type="component" value="Unassembled WGS sequence"/>
</dbReference>
<protein>
    <submittedName>
        <fullName evidence="2">TIGR01244 family protein</fullName>
    </submittedName>
</protein>
<gene>
    <name evidence="2" type="ORF">SAMN04488498_10973</name>
</gene>
<dbReference type="OrthoDB" id="9805710at2"/>
<sequence>MEFRQIDKDYAVSKQITVDQVSEIKAAGFKSVICNRPDGEDPGQPTVAEIKAAVEAAGMKFRHVPVNSGQPITPADAERMHQALSDVEGPVFAYCRSGTRSANIYGPAQALGKS</sequence>
<evidence type="ECO:0000313" key="2">
    <source>
        <dbReference type="EMBL" id="SFK61916.1"/>
    </source>
</evidence>
<evidence type="ECO:0000259" key="1">
    <source>
        <dbReference type="Pfam" id="PF04273"/>
    </source>
</evidence>
<accession>A0A1I4B245</accession>
<keyword evidence="3" id="KW-1185">Reference proteome</keyword>